<evidence type="ECO:0000256" key="3">
    <source>
        <dbReference type="ARBA" id="ARBA00022989"/>
    </source>
</evidence>
<dbReference type="EMBL" id="CP009910">
    <property type="protein sequence ID" value="AJA90495.1"/>
    <property type="molecule type" value="Genomic_DNA"/>
</dbReference>
<dbReference type="STRING" id="1245910.OY14_03555"/>
<evidence type="ECO:0000256" key="1">
    <source>
        <dbReference type="ARBA" id="ARBA00022475"/>
    </source>
</evidence>
<comment type="function">
    <text evidence="7">Functions as a peptidoglycan terminase that cleaves nascent peptidoglycan strands endolytically to terminate their elongation.</text>
</comment>
<feature type="site" description="Important for catalytic activity" evidence="7">
    <location>
        <position position="217"/>
    </location>
</feature>
<keyword evidence="6 7" id="KW-0961">Cell wall biogenesis/degradation</keyword>
<comment type="similarity">
    <text evidence="7">Belongs to the transglycosylase MltG family.</text>
</comment>
<keyword evidence="5 7" id="KW-0456">Lyase</keyword>
<dbReference type="InterPro" id="IPR003770">
    <property type="entry name" value="MLTG-like"/>
</dbReference>
<evidence type="ECO:0000313" key="9">
    <source>
        <dbReference type="Proteomes" id="UP000030940"/>
    </source>
</evidence>
<dbReference type="GO" id="GO:0009252">
    <property type="term" value="P:peptidoglycan biosynthetic process"/>
    <property type="evidence" value="ECO:0007669"/>
    <property type="project" value="UniProtKB-UniRule"/>
</dbReference>
<keyword evidence="1 7" id="KW-1003">Cell membrane</keyword>
<dbReference type="PANTHER" id="PTHR30518">
    <property type="entry name" value="ENDOLYTIC MUREIN TRANSGLYCOSYLASE"/>
    <property type="match status" value="1"/>
</dbReference>
<evidence type="ECO:0000256" key="5">
    <source>
        <dbReference type="ARBA" id="ARBA00023239"/>
    </source>
</evidence>
<organism evidence="8 9">
    <name type="scientific">Borreliella chilensis</name>
    <dbReference type="NCBI Taxonomy" id="1245910"/>
    <lineage>
        <taxon>Bacteria</taxon>
        <taxon>Pseudomonadati</taxon>
        <taxon>Spirochaetota</taxon>
        <taxon>Spirochaetia</taxon>
        <taxon>Spirochaetales</taxon>
        <taxon>Borreliaceae</taxon>
        <taxon>Borreliella</taxon>
    </lineage>
</organism>
<reference evidence="8 9" key="1">
    <citation type="journal article" date="2015" name="Genome Announc.">
        <title>Genome Sequence of Borrelia chilensis VA1, a South American Member of the Lyme Borreliosis Group.</title>
        <authorList>
            <person name="Huang W."/>
            <person name="Ojaimi C."/>
            <person name="Fallon J.T."/>
            <person name="Travisany D."/>
            <person name="Maass A."/>
            <person name="Ivanova L."/>
            <person name="Tomova A."/>
            <person name="Gonzalez-Acuna D."/>
            <person name="Godfrey H.P."/>
            <person name="Cabello F.C."/>
        </authorList>
    </citation>
    <scope>NUCLEOTIDE SEQUENCE [LARGE SCALE GENOMIC DNA]</scope>
    <source>
        <strain evidence="8 9">VA1</strain>
    </source>
</reference>
<dbReference type="EC" id="4.2.2.29" evidence="7"/>
<protein>
    <recommendedName>
        <fullName evidence="7">Endolytic murein transglycosylase</fullName>
        <ecNumber evidence="7">4.2.2.29</ecNumber>
    </recommendedName>
    <alternativeName>
        <fullName evidence="7">Peptidoglycan lytic transglycosylase</fullName>
    </alternativeName>
    <alternativeName>
        <fullName evidence="7">Peptidoglycan polymerization terminase</fullName>
    </alternativeName>
</protein>
<evidence type="ECO:0000256" key="7">
    <source>
        <dbReference type="HAMAP-Rule" id="MF_02065"/>
    </source>
</evidence>
<dbReference type="Proteomes" id="UP000030940">
    <property type="component" value="Chromosome"/>
</dbReference>
<evidence type="ECO:0000256" key="6">
    <source>
        <dbReference type="ARBA" id="ARBA00023316"/>
    </source>
</evidence>
<name>A0A0A7UWN3_9SPIR</name>
<dbReference type="AlphaFoldDB" id="A0A0A7UWN3"/>
<dbReference type="HAMAP" id="MF_02065">
    <property type="entry name" value="MltG"/>
    <property type="match status" value="1"/>
</dbReference>
<dbReference type="PANTHER" id="PTHR30518:SF2">
    <property type="entry name" value="ENDOLYTIC MUREIN TRANSGLYCOSYLASE"/>
    <property type="match status" value="1"/>
</dbReference>
<sequence length="343" mass="39853">MLMKVGKVFIFLFFLGSILSIFIYFLNLSSLADGLVYEFDVEKGWGVKKIAKELKKQKLIKSELFLIFISYIFDSDKQFKEGRYLINRSLSTFEIYKELLRGSSNVNIDVTIPEGYTSRRIAFKLKDFSIIDDIQDFIFLINEKSFISELGFDYDSLEGFLFPDTYKFYKGIEIKNVVRMFVDNFFNKLKSIGVVFSDYSSKDFYNRVIIASIVEREYRVKSEASIMSSVFYNRIRSDMALQSCATIEYVITEELGRSHPKRIYFSDLELDSPYNTYINKGYPPTPISNAGVVSLQAAFFPRNTQYLFFVVKDPKLGTHQFSSNYSSHLLGAKDYIKNFITKD</sequence>
<keyword evidence="4 7" id="KW-0472">Membrane</keyword>
<keyword evidence="2 7" id="KW-0812">Transmembrane</keyword>
<comment type="catalytic activity">
    <reaction evidence="7">
        <text>a peptidoglycan chain = a peptidoglycan chain with N-acetyl-1,6-anhydromuramyl-[peptide] at the reducing end + a peptidoglycan chain with N-acetylglucosamine at the non-reducing end.</text>
        <dbReference type="EC" id="4.2.2.29"/>
    </reaction>
</comment>
<evidence type="ECO:0000256" key="4">
    <source>
        <dbReference type="ARBA" id="ARBA00023136"/>
    </source>
</evidence>
<evidence type="ECO:0000313" key="8">
    <source>
        <dbReference type="EMBL" id="AJA90495.1"/>
    </source>
</evidence>
<proteinExistence type="inferred from homology"/>
<accession>A0A0A7UWN3</accession>
<keyword evidence="3 7" id="KW-1133">Transmembrane helix</keyword>
<dbReference type="Pfam" id="PF02618">
    <property type="entry name" value="YceG"/>
    <property type="match status" value="1"/>
</dbReference>
<keyword evidence="9" id="KW-1185">Reference proteome</keyword>
<dbReference type="NCBIfam" id="TIGR00247">
    <property type="entry name" value="endolytic transglycosylase MltG"/>
    <property type="match status" value="1"/>
</dbReference>
<dbReference type="GO" id="GO:0005886">
    <property type="term" value="C:plasma membrane"/>
    <property type="evidence" value="ECO:0007669"/>
    <property type="project" value="UniProtKB-UniRule"/>
</dbReference>
<evidence type="ECO:0000256" key="2">
    <source>
        <dbReference type="ARBA" id="ARBA00022692"/>
    </source>
</evidence>
<gene>
    <name evidence="7" type="primary">mltG</name>
    <name evidence="8" type="ORF">OY14_03555</name>
</gene>
<dbReference type="HOGENOM" id="CLU_025574_2_2_12"/>
<dbReference type="CDD" id="cd08010">
    <property type="entry name" value="MltG_like"/>
    <property type="match status" value="1"/>
</dbReference>
<dbReference type="KEGG" id="bchi:OY14_03555"/>
<dbReference type="GO" id="GO:0071555">
    <property type="term" value="P:cell wall organization"/>
    <property type="evidence" value="ECO:0007669"/>
    <property type="project" value="UniProtKB-KW"/>
</dbReference>
<dbReference type="Gene3D" id="3.30.1490.480">
    <property type="entry name" value="Endolytic murein transglycosylase"/>
    <property type="match status" value="1"/>
</dbReference>
<dbReference type="GO" id="GO:0008932">
    <property type="term" value="F:lytic endotransglycosylase activity"/>
    <property type="evidence" value="ECO:0007669"/>
    <property type="project" value="UniProtKB-UniRule"/>
</dbReference>